<proteinExistence type="predicted"/>
<organism evidence="1">
    <name type="scientific">hydrothermal vent metagenome</name>
    <dbReference type="NCBI Taxonomy" id="652676"/>
    <lineage>
        <taxon>unclassified sequences</taxon>
        <taxon>metagenomes</taxon>
        <taxon>ecological metagenomes</taxon>
    </lineage>
</organism>
<feature type="non-terminal residue" evidence="1">
    <location>
        <position position="110"/>
    </location>
</feature>
<dbReference type="AlphaFoldDB" id="A0A3B1CYU0"/>
<evidence type="ECO:0000313" key="1">
    <source>
        <dbReference type="EMBL" id="VAX29663.1"/>
    </source>
</evidence>
<dbReference type="EMBL" id="UOGI01000057">
    <property type="protein sequence ID" value="VAX29663.1"/>
    <property type="molecule type" value="Genomic_DNA"/>
</dbReference>
<sequence>MPVELSEILSRFVLQKNWYRHSDNRVKYAAFMPNPKNGETSVFRTSGISDVEIWQIGEHEVAMKRDKPISGRADIKASVVISKNLRILPCEPPERHANIIAWPDEKSEQK</sequence>
<name>A0A3B1CYU0_9ZZZZ</name>
<reference evidence="1" key="1">
    <citation type="submission" date="2018-06" db="EMBL/GenBank/DDBJ databases">
        <authorList>
            <person name="Zhirakovskaya E."/>
        </authorList>
    </citation>
    <scope>NUCLEOTIDE SEQUENCE</scope>
</reference>
<accession>A0A3B1CYU0</accession>
<gene>
    <name evidence="1" type="ORF">MNBD_NITROSPIRAE03-85</name>
</gene>
<protein>
    <submittedName>
        <fullName evidence="1">Uncharacterized protein</fullName>
    </submittedName>
</protein>